<evidence type="ECO:0000313" key="1">
    <source>
        <dbReference type="EMBL" id="GAA2044198.1"/>
    </source>
</evidence>
<dbReference type="Gene3D" id="3.30.530.20">
    <property type="match status" value="1"/>
</dbReference>
<accession>A0ABN2UVD4</accession>
<proteinExistence type="predicted"/>
<evidence type="ECO:0008006" key="3">
    <source>
        <dbReference type="Google" id="ProtNLM"/>
    </source>
</evidence>
<gene>
    <name evidence="1" type="ORF">GCM10009819_33890</name>
</gene>
<dbReference type="EMBL" id="BAAAPW010000006">
    <property type="protein sequence ID" value="GAA2044198.1"/>
    <property type="molecule type" value="Genomic_DNA"/>
</dbReference>
<reference evidence="1 2" key="1">
    <citation type="journal article" date="2019" name="Int. J. Syst. Evol. Microbiol.">
        <title>The Global Catalogue of Microorganisms (GCM) 10K type strain sequencing project: providing services to taxonomists for standard genome sequencing and annotation.</title>
        <authorList>
            <consortium name="The Broad Institute Genomics Platform"/>
            <consortium name="The Broad Institute Genome Sequencing Center for Infectious Disease"/>
            <person name="Wu L."/>
            <person name="Ma J."/>
        </authorList>
    </citation>
    <scope>NUCLEOTIDE SEQUENCE [LARGE SCALE GENOMIC DNA]</scope>
    <source>
        <strain evidence="1 2">JCM 15672</strain>
    </source>
</reference>
<dbReference type="SUPFAM" id="SSF55961">
    <property type="entry name" value="Bet v1-like"/>
    <property type="match status" value="1"/>
</dbReference>
<name>A0ABN2UVD4_9MICO</name>
<dbReference type="Proteomes" id="UP001501196">
    <property type="component" value="Unassembled WGS sequence"/>
</dbReference>
<sequence>MTDTPTGFRRVAVHDAFDLPLARRAAFRLFTARGEELWVPGWSPRFFVDRADDLEVGTVWRTHDDAGRPTTWVVVAAEPGVRVRYARVAQDWTAGTVDVELSDAADGCRVRVGYDLTAMTADAAAELDRFEAGYAASLASWREAILDHLDSGGALPDPV</sequence>
<dbReference type="RefSeq" id="WP_344377585.1">
    <property type="nucleotide sequence ID" value="NZ_BAAAPW010000006.1"/>
</dbReference>
<dbReference type="InterPro" id="IPR023393">
    <property type="entry name" value="START-like_dom_sf"/>
</dbReference>
<evidence type="ECO:0000313" key="2">
    <source>
        <dbReference type="Proteomes" id="UP001501196"/>
    </source>
</evidence>
<protein>
    <recommendedName>
        <fullName evidence="3">SRPBCC family protein</fullName>
    </recommendedName>
</protein>
<organism evidence="1 2">
    <name type="scientific">Agromyces tropicus</name>
    <dbReference type="NCBI Taxonomy" id="555371"/>
    <lineage>
        <taxon>Bacteria</taxon>
        <taxon>Bacillati</taxon>
        <taxon>Actinomycetota</taxon>
        <taxon>Actinomycetes</taxon>
        <taxon>Micrococcales</taxon>
        <taxon>Microbacteriaceae</taxon>
        <taxon>Agromyces</taxon>
    </lineage>
</organism>
<keyword evidence="2" id="KW-1185">Reference proteome</keyword>
<comment type="caution">
    <text evidence="1">The sequence shown here is derived from an EMBL/GenBank/DDBJ whole genome shotgun (WGS) entry which is preliminary data.</text>
</comment>